<dbReference type="PANTHER" id="PTHR20863:SF76">
    <property type="entry name" value="CARRIER DOMAIN-CONTAINING PROTEIN"/>
    <property type="match status" value="1"/>
</dbReference>
<proteinExistence type="inferred from homology"/>
<evidence type="ECO:0000259" key="6">
    <source>
        <dbReference type="PROSITE" id="PS50075"/>
    </source>
</evidence>
<keyword evidence="3" id="KW-0275">Fatty acid biosynthesis</keyword>
<protein>
    <recommendedName>
        <fullName evidence="3 4">Acyl carrier protein</fullName>
        <shortName evidence="3">ACP</shortName>
    </recommendedName>
</protein>
<dbReference type="GO" id="GO:0016020">
    <property type="term" value="C:membrane"/>
    <property type="evidence" value="ECO:0007669"/>
    <property type="project" value="GOC"/>
</dbReference>
<dbReference type="NCBIfam" id="NF002148">
    <property type="entry name" value="PRK00982.1-2"/>
    <property type="match status" value="1"/>
</dbReference>
<dbReference type="EMBL" id="CP036278">
    <property type="protein sequence ID" value="QDU54340.1"/>
    <property type="molecule type" value="Genomic_DNA"/>
</dbReference>
<evidence type="ECO:0000256" key="5">
    <source>
        <dbReference type="RuleBase" id="RU003545"/>
    </source>
</evidence>
<dbReference type="HAMAP" id="MF_01217">
    <property type="entry name" value="Acyl_carrier"/>
    <property type="match status" value="1"/>
</dbReference>
<keyword evidence="3" id="KW-0443">Lipid metabolism</keyword>
<evidence type="ECO:0000256" key="3">
    <source>
        <dbReference type="HAMAP-Rule" id="MF_01217"/>
    </source>
</evidence>
<dbReference type="PROSITE" id="PS50075">
    <property type="entry name" value="CARRIER"/>
    <property type="match status" value="1"/>
</dbReference>
<keyword evidence="8" id="KW-1185">Reference proteome</keyword>
<dbReference type="PANTHER" id="PTHR20863">
    <property type="entry name" value="ACYL CARRIER PROTEIN"/>
    <property type="match status" value="1"/>
</dbReference>
<dbReference type="OrthoDB" id="287206at2"/>
<dbReference type="SUPFAM" id="SSF47336">
    <property type="entry name" value="ACP-like"/>
    <property type="match status" value="1"/>
</dbReference>
<evidence type="ECO:0000256" key="4">
    <source>
        <dbReference type="NCBIfam" id="TIGR00517"/>
    </source>
</evidence>
<gene>
    <name evidence="7" type="primary">acpP_2</name>
    <name evidence="3" type="synonym">acpP</name>
    <name evidence="7" type="ORF">Pan181_05210</name>
</gene>
<comment type="function">
    <text evidence="3 5">Carrier of the growing fatty acid chain in fatty acid biosynthesis.</text>
</comment>
<dbReference type="GO" id="GO:0031177">
    <property type="term" value="F:phosphopantetheine binding"/>
    <property type="evidence" value="ECO:0007669"/>
    <property type="project" value="InterPro"/>
</dbReference>
<dbReference type="GO" id="GO:0000036">
    <property type="term" value="F:acyl carrier activity"/>
    <property type="evidence" value="ECO:0007669"/>
    <property type="project" value="UniProtKB-UniRule"/>
</dbReference>
<comment type="pathway">
    <text evidence="3 5">Lipid metabolism; fatty acid biosynthesis.</text>
</comment>
<feature type="domain" description="Carrier" evidence="6">
    <location>
        <begin position="46"/>
        <end position="120"/>
    </location>
</feature>
<dbReference type="NCBIfam" id="TIGR00517">
    <property type="entry name" value="acyl_carrier"/>
    <property type="match status" value="1"/>
</dbReference>
<evidence type="ECO:0000256" key="1">
    <source>
        <dbReference type="ARBA" id="ARBA00022450"/>
    </source>
</evidence>
<organism evidence="7 8">
    <name type="scientific">Aeoliella mucimassa</name>
    <dbReference type="NCBI Taxonomy" id="2527972"/>
    <lineage>
        <taxon>Bacteria</taxon>
        <taxon>Pseudomonadati</taxon>
        <taxon>Planctomycetota</taxon>
        <taxon>Planctomycetia</taxon>
        <taxon>Pirellulales</taxon>
        <taxon>Lacipirellulaceae</taxon>
        <taxon>Aeoliella</taxon>
    </lineage>
</organism>
<keyword evidence="3" id="KW-0276">Fatty acid metabolism</keyword>
<dbReference type="Gene3D" id="1.10.1200.10">
    <property type="entry name" value="ACP-like"/>
    <property type="match status" value="1"/>
</dbReference>
<evidence type="ECO:0000313" key="7">
    <source>
        <dbReference type="EMBL" id="QDU54340.1"/>
    </source>
</evidence>
<comment type="similarity">
    <text evidence="3">Belongs to the acyl carrier protein (ACP) family.</text>
</comment>
<name>A0A518AHY6_9BACT</name>
<evidence type="ECO:0000313" key="8">
    <source>
        <dbReference type="Proteomes" id="UP000315750"/>
    </source>
</evidence>
<comment type="subcellular location">
    <subcellularLocation>
        <location evidence="3">Cytoplasm</location>
    </subcellularLocation>
</comment>
<dbReference type="AlphaFoldDB" id="A0A518AHY6"/>
<reference evidence="7 8" key="1">
    <citation type="submission" date="2019-02" db="EMBL/GenBank/DDBJ databases">
        <title>Deep-cultivation of Planctomycetes and their phenomic and genomic characterization uncovers novel biology.</title>
        <authorList>
            <person name="Wiegand S."/>
            <person name="Jogler M."/>
            <person name="Boedeker C."/>
            <person name="Pinto D."/>
            <person name="Vollmers J."/>
            <person name="Rivas-Marin E."/>
            <person name="Kohn T."/>
            <person name="Peeters S.H."/>
            <person name="Heuer A."/>
            <person name="Rast P."/>
            <person name="Oberbeckmann S."/>
            <person name="Bunk B."/>
            <person name="Jeske O."/>
            <person name="Meyerdierks A."/>
            <person name="Storesund J.E."/>
            <person name="Kallscheuer N."/>
            <person name="Luecker S."/>
            <person name="Lage O.M."/>
            <person name="Pohl T."/>
            <person name="Merkel B.J."/>
            <person name="Hornburger P."/>
            <person name="Mueller R.-W."/>
            <person name="Bruemmer F."/>
            <person name="Labrenz M."/>
            <person name="Spormann A.M."/>
            <person name="Op den Camp H."/>
            <person name="Overmann J."/>
            <person name="Amann R."/>
            <person name="Jetten M.S.M."/>
            <person name="Mascher T."/>
            <person name="Medema M.H."/>
            <person name="Devos D.P."/>
            <person name="Kaster A.-K."/>
            <person name="Ovreas L."/>
            <person name="Rohde M."/>
            <person name="Galperin M.Y."/>
            <person name="Jogler C."/>
        </authorList>
    </citation>
    <scope>NUCLEOTIDE SEQUENCE [LARGE SCALE GENOMIC DNA]</scope>
    <source>
        <strain evidence="7 8">Pan181</strain>
    </source>
</reference>
<keyword evidence="3" id="KW-0963">Cytoplasm</keyword>
<dbReference type="InterPro" id="IPR020806">
    <property type="entry name" value="PKS_PP-bd"/>
</dbReference>
<dbReference type="InterPro" id="IPR009081">
    <property type="entry name" value="PP-bd_ACP"/>
</dbReference>
<dbReference type="KEGG" id="amuc:Pan181_05210"/>
<keyword evidence="3" id="KW-0444">Lipid biosynthesis</keyword>
<keyword evidence="2 3" id="KW-0597">Phosphoprotein</keyword>
<dbReference type="GO" id="GO:0000035">
    <property type="term" value="F:acyl binding"/>
    <property type="evidence" value="ECO:0007669"/>
    <property type="project" value="TreeGrafter"/>
</dbReference>
<dbReference type="Pfam" id="PF00550">
    <property type="entry name" value="PP-binding"/>
    <property type="match status" value="1"/>
</dbReference>
<comment type="PTM">
    <text evidence="3">4'-phosphopantetheine is transferred from CoA to a specific serine of apo-ACP by AcpS. This modification is essential for activity because fatty acids are bound in thioester linkage to the sulfhydryl of the prosthetic group.</text>
</comment>
<evidence type="ECO:0000256" key="2">
    <source>
        <dbReference type="ARBA" id="ARBA00022553"/>
    </source>
</evidence>
<dbReference type="InterPro" id="IPR036736">
    <property type="entry name" value="ACP-like_sf"/>
</dbReference>
<dbReference type="UniPathway" id="UPA00094"/>
<comment type="PTM">
    <text evidence="5">4'-phosphopantetheine is transferred from CoA to a specific serine of apo-ACP by acpS.</text>
</comment>
<dbReference type="GO" id="GO:0005829">
    <property type="term" value="C:cytosol"/>
    <property type="evidence" value="ECO:0007669"/>
    <property type="project" value="TreeGrafter"/>
</dbReference>
<dbReference type="InterPro" id="IPR003231">
    <property type="entry name" value="ACP"/>
</dbReference>
<sequence length="123" mass="13747">MNIASRTPEGFPSECPLCGAKVNLEFSEPAGDAPCPQCGCLLWFATSAFERIQKLWSEQLGVAPEKITPQTSFADLGSDSLEVVEIVMELEEEFDLSIPEKEAEDIQNVEDAIRYLQRRIRKP</sequence>
<dbReference type="GO" id="GO:0009245">
    <property type="term" value="P:lipid A biosynthetic process"/>
    <property type="evidence" value="ECO:0007669"/>
    <property type="project" value="TreeGrafter"/>
</dbReference>
<dbReference type="Proteomes" id="UP000315750">
    <property type="component" value="Chromosome"/>
</dbReference>
<keyword evidence="1 3" id="KW-0596">Phosphopantetheine</keyword>
<accession>A0A518AHY6</accession>
<dbReference type="NCBIfam" id="NF002150">
    <property type="entry name" value="PRK00982.1-4"/>
    <property type="match status" value="1"/>
</dbReference>
<feature type="modified residue" description="O-(pantetheine 4'-phosphoryl)serine" evidence="3">
    <location>
        <position position="80"/>
    </location>
</feature>
<dbReference type="SMART" id="SM00823">
    <property type="entry name" value="PKS_PP"/>
    <property type="match status" value="1"/>
</dbReference>